<comment type="similarity">
    <text evidence="1">Belongs to the UPF0332 family.</text>
</comment>
<sequence>MNEQDKAELVNYRIHRARATYDEVQILVANKLWNTAVNRLYYSCFYAVIALLAANNVEVNSHSGARQMFGLNFIRTNIIDQDLGRFFTRLFDLRQTGDYDDFIDFNEEKVLELLGPAEKLISRIENLLGQ</sequence>
<name>A0A8J2UB50_9BACT</name>
<dbReference type="PANTHER" id="PTHR36565">
    <property type="entry name" value="UPF0332 PROTEIN TM_1000"/>
    <property type="match status" value="1"/>
</dbReference>
<proteinExistence type="inferred from homology"/>
<dbReference type="PANTHER" id="PTHR36565:SF1">
    <property type="entry name" value="UPF0332 PROTEIN TM_1000"/>
    <property type="match status" value="1"/>
</dbReference>
<dbReference type="EMBL" id="BMJC01000001">
    <property type="protein sequence ID" value="GGA92322.1"/>
    <property type="molecule type" value="Genomic_DNA"/>
</dbReference>
<evidence type="ECO:0000259" key="2">
    <source>
        <dbReference type="Pfam" id="PF05168"/>
    </source>
</evidence>
<dbReference type="InterPro" id="IPR007842">
    <property type="entry name" value="HEPN_dom"/>
</dbReference>
<keyword evidence="4" id="KW-1185">Reference proteome</keyword>
<evidence type="ECO:0000313" key="3">
    <source>
        <dbReference type="EMBL" id="GGA92322.1"/>
    </source>
</evidence>
<dbReference type="Pfam" id="PF05168">
    <property type="entry name" value="HEPN"/>
    <property type="match status" value="1"/>
</dbReference>
<evidence type="ECO:0000256" key="1">
    <source>
        <dbReference type="ARBA" id="ARBA00038248"/>
    </source>
</evidence>
<evidence type="ECO:0000313" key="4">
    <source>
        <dbReference type="Proteomes" id="UP000607559"/>
    </source>
</evidence>
<dbReference type="AlphaFoldDB" id="A0A8J2UB50"/>
<feature type="domain" description="HEPN" evidence="2">
    <location>
        <begin position="12"/>
        <end position="126"/>
    </location>
</feature>
<dbReference type="Proteomes" id="UP000607559">
    <property type="component" value="Unassembled WGS sequence"/>
</dbReference>
<accession>A0A8J2UB50</accession>
<reference evidence="3" key="1">
    <citation type="journal article" date="2014" name="Int. J. Syst. Evol. Microbiol.">
        <title>Complete genome sequence of Corynebacterium casei LMG S-19264T (=DSM 44701T), isolated from a smear-ripened cheese.</title>
        <authorList>
            <consortium name="US DOE Joint Genome Institute (JGI-PGF)"/>
            <person name="Walter F."/>
            <person name="Albersmeier A."/>
            <person name="Kalinowski J."/>
            <person name="Ruckert C."/>
        </authorList>
    </citation>
    <scope>NUCLEOTIDE SEQUENCE</scope>
    <source>
        <strain evidence="3">CGMCC 1.15448</strain>
    </source>
</reference>
<dbReference type="Gene3D" id="1.20.120.330">
    <property type="entry name" value="Nucleotidyltransferases domain 2"/>
    <property type="match status" value="1"/>
</dbReference>
<dbReference type="InterPro" id="IPR052226">
    <property type="entry name" value="UPF0332_toxin"/>
</dbReference>
<organism evidence="3 4">
    <name type="scientific">Puia dinghuensis</name>
    <dbReference type="NCBI Taxonomy" id="1792502"/>
    <lineage>
        <taxon>Bacteria</taxon>
        <taxon>Pseudomonadati</taxon>
        <taxon>Bacteroidota</taxon>
        <taxon>Chitinophagia</taxon>
        <taxon>Chitinophagales</taxon>
        <taxon>Chitinophagaceae</taxon>
        <taxon>Puia</taxon>
    </lineage>
</organism>
<gene>
    <name evidence="3" type="ORF">GCM10011511_14650</name>
</gene>
<dbReference type="RefSeq" id="WP_188930025.1">
    <property type="nucleotide sequence ID" value="NZ_BMJC01000001.1"/>
</dbReference>
<protein>
    <submittedName>
        <fullName evidence="3">UPF0332 protein</fullName>
    </submittedName>
</protein>
<reference evidence="3" key="2">
    <citation type="submission" date="2020-09" db="EMBL/GenBank/DDBJ databases">
        <authorList>
            <person name="Sun Q."/>
            <person name="Zhou Y."/>
        </authorList>
    </citation>
    <scope>NUCLEOTIDE SEQUENCE</scope>
    <source>
        <strain evidence="3">CGMCC 1.15448</strain>
    </source>
</reference>
<comment type="caution">
    <text evidence="3">The sequence shown here is derived from an EMBL/GenBank/DDBJ whole genome shotgun (WGS) entry which is preliminary data.</text>
</comment>